<evidence type="ECO:0000256" key="1">
    <source>
        <dbReference type="ARBA" id="ARBA00006987"/>
    </source>
</evidence>
<dbReference type="PIRSF" id="PIRSF017082">
    <property type="entry name" value="YflP"/>
    <property type="match status" value="1"/>
</dbReference>
<name>A0ABU1NIU6_9BURK</name>
<feature type="chain" id="PRO_5046904070" evidence="2">
    <location>
        <begin position="40"/>
        <end position="345"/>
    </location>
</feature>
<comment type="similarity">
    <text evidence="1">Belongs to the UPF0065 (bug) family.</text>
</comment>
<dbReference type="PANTHER" id="PTHR42928">
    <property type="entry name" value="TRICARBOXYLATE-BINDING PROTEIN"/>
    <property type="match status" value="1"/>
</dbReference>
<accession>A0ABU1NIU6</accession>
<dbReference type="InterPro" id="IPR042100">
    <property type="entry name" value="Bug_dom1"/>
</dbReference>
<keyword evidence="4" id="KW-1185">Reference proteome</keyword>
<keyword evidence="3" id="KW-0675">Receptor</keyword>
<evidence type="ECO:0000256" key="2">
    <source>
        <dbReference type="SAM" id="SignalP"/>
    </source>
</evidence>
<dbReference type="SUPFAM" id="SSF53850">
    <property type="entry name" value="Periplasmic binding protein-like II"/>
    <property type="match status" value="1"/>
</dbReference>
<evidence type="ECO:0000313" key="4">
    <source>
        <dbReference type="Proteomes" id="UP001184230"/>
    </source>
</evidence>
<dbReference type="InterPro" id="IPR005064">
    <property type="entry name" value="BUG"/>
</dbReference>
<comment type="caution">
    <text evidence="3">The sequence shown here is derived from an EMBL/GenBank/DDBJ whole genome shotgun (WGS) entry which is preliminary data.</text>
</comment>
<dbReference type="Gene3D" id="3.40.190.10">
    <property type="entry name" value="Periplasmic binding protein-like II"/>
    <property type="match status" value="1"/>
</dbReference>
<keyword evidence="3" id="KW-0808">Transferase</keyword>
<protein>
    <submittedName>
        <fullName evidence="3">Tripartite-type tricarboxylate transporter receptor subunit TctC</fullName>
    </submittedName>
</protein>
<dbReference type="PANTHER" id="PTHR42928:SF5">
    <property type="entry name" value="BLR1237 PROTEIN"/>
    <property type="match status" value="1"/>
</dbReference>
<dbReference type="Pfam" id="PF03401">
    <property type="entry name" value="TctC"/>
    <property type="match status" value="1"/>
</dbReference>
<dbReference type="Gene3D" id="3.40.190.150">
    <property type="entry name" value="Bordetella uptake gene, domain 1"/>
    <property type="match status" value="1"/>
</dbReference>
<keyword evidence="2" id="KW-0732">Signal</keyword>
<dbReference type="Proteomes" id="UP001184230">
    <property type="component" value="Unassembled WGS sequence"/>
</dbReference>
<dbReference type="EMBL" id="JAVDRF010000007">
    <property type="protein sequence ID" value="MDR6537781.1"/>
    <property type="molecule type" value="Genomic_DNA"/>
</dbReference>
<sequence>MTLAALPRPLSASLPLRRLAAFAAFAAALATAGPPPALAEVLAARDGFPSQPIRFISPFPAGGGNDATTRFVTTRLPEVTGQPALVENRGGAGGNIGAKAVADARPDGYTLLTAQVSLMAVNPTLYASAGFDPLKNFVPVTQLNAAPLAIVVPADSPLKDFDELVRRSKAQPGRLTYASPGNGTLSHLVGVVLQKEAGAQMTHVPYKGAAPAITDLMGHQVDVLVTSTASVAGMIQNGKLRALAVTSPRRIGVFAKVPTLEELGYKNARFEDWYGVFAPAGTSRERVAYLHDAIVRTLRMPEVARLITEGGSEVVGNSPEEFKAQLSQDIDRWSSVVKLSGARVD</sequence>
<dbReference type="RefSeq" id="WP_309903966.1">
    <property type="nucleotide sequence ID" value="NZ_JAVDRF010000007.1"/>
</dbReference>
<dbReference type="GO" id="GO:0008483">
    <property type="term" value="F:transaminase activity"/>
    <property type="evidence" value="ECO:0007669"/>
    <property type="project" value="UniProtKB-KW"/>
</dbReference>
<proteinExistence type="inferred from homology"/>
<dbReference type="CDD" id="cd07012">
    <property type="entry name" value="PBP2_Bug_TTT"/>
    <property type="match status" value="1"/>
</dbReference>
<reference evidence="3 4" key="1">
    <citation type="submission" date="2023-07" db="EMBL/GenBank/DDBJ databases">
        <title>Sorghum-associated microbial communities from plants grown in Nebraska, USA.</title>
        <authorList>
            <person name="Schachtman D."/>
        </authorList>
    </citation>
    <scope>NUCLEOTIDE SEQUENCE [LARGE SCALE GENOMIC DNA]</scope>
    <source>
        <strain evidence="3 4">DS1781</strain>
    </source>
</reference>
<feature type="signal peptide" evidence="2">
    <location>
        <begin position="1"/>
        <end position="39"/>
    </location>
</feature>
<organism evidence="3 4">
    <name type="scientific">Variovorax soli</name>
    <dbReference type="NCBI Taxonomy" id="376815"/>
    <lineage>
        <taxon>Bacteria</taxon>
        <taxon>Pseudomonadati</taxon>
        <taxon>Pseudomonadota</taxon>
        <taxon>Betaproteobacteria</taxon>
        <taxon>Burkholderiales</taxon>
        <taxon>Comamonadaceae</taxon>
        <taxon>Variovorax</taxon>
    </lineage>
</organism>
<gene>
    <name evidence="3" type="ORF">J2739_003562</name>
</gene>
<evidence type="ECO:0000313" key="3">
    <source>
        <dbReference type="EMBL" id="MDR6537781.1"/>
    </source>
</evidence>
<keyword evidence="3" id="KW-0032">Aminotransferase</keyword>